<name>A0A2G9YQJ7_9BACT</name>
<evidence type="ECO:0000313" key="1">
    <source>
        <dbReference type="EMBL" id="PIP21474.1"/>
    </source>
</evidence>
<proteinExistence type="predicted"/>
<dbReference type="AlphaFoldDB" id="A0A2G9YQJ7"/>
<accession>A0A2G9YQJ7</accession>
<organism evidence="1 2">
    <name type="scientific">Candidatus Nealsonbacteria bacterium CG23_combo_of_CG06-09_8_20_14_all_40_13</name>
    <dbReference type="NCBI Taxonomy" id="1974724"/>
    <lineage>
        <taxon>Bacteria</taxon>
        <taxon>Candidatus Nealsoniibacteriota</taxon>
    </lineage>
</organism>
<gene>
    <name evidence="1" type="ORF">COX39_02680</name>
</gene>
<dbReference type="EMBL" id="PCRM01000037">
    <property type="protein sequence ID" value="PIP21474.1"/>
    <property type="molecule type" value="Genomic_DNA"/>
</dbReference>
<reference evidence="1 2" key="1">
    <citation type="submission" date="2017-09" db="EMBL/GenBank/DDBJ databases">
        <title>Depth-based differentiation of microbial function through sediment-hosted aquifers and enrichment of novel symbionts in the deep terrestrial subsurface.</title>
        <authorList>
            <person name="Probst A.J."/>
            <person name="Ladd B."/>
            <person name="Jarett J.K."/>
            <person name="Geller-Mcgrath D.E."/>
            <person name="Sieber C.M."/>
            <person name="Emerson J.B."/>
            <person name="Anantharaman K."/>
            <person name="Thomas B.C."/>
            <person name="Malmstrom R."/>
            <person name="Stieglmeier M."/>
            <person name="Klingl A."/>
            <person name="Woyke T."/>
            <person name="Ryan C.M."/>
            <person name="Banfield J.F."/>
        </authorList>
    </citation>
    <scope>NUCLEOTIDE SEQUENCE [LARGE SCALE GENOMIC DNA]</scope>
    <source>
        <strain evidence="1">CG23_combo_of_CG06-09_8_20_14_all_40_13</strain>
    </source>
</reference>
<evidence type="ECO:0000313" key="2">
    <source>
        <dbReference type="Proteomes" id="UP000231567"/>
    </source>
</evidence>
<dbReference type="Proteomes" id="UP000231567">
    <property type="component" value="Unassembled WGS sequence"/>
</dbReference>
<protein>
    <submittedName>
        <fullName evidence="1">Uncharacterized protein</fullName>
    </submittedName>
</protein>
<comment type="caution">
    <text evidence="1">The sequence shown here is derived from an EMBL/GenBank/DDBJ whole genome shotgun (WGS) entry which is preliminary data.</text>
</comment>
<sequence>MEPLKNVRLSEEGLAIVKRILLSSPGCDFEPEILREKEIDLYCLHSTVPTGGAVTLFAYAKKEGKEVLHAEDVILAFSSLRHAEDTWNWLNADPAFLSDMKAQGFQLDGQECKNRFFFSHLLNPVYISKLAGDKVEVEYQNGGLVISVQAVFSGHLPIRVGQQVALHSGCIICQLDKNLAGQILASQRQSDEIWPCYKNLSESSIDLERDFGASLFQFNLSNFQKYPL</sequence>